<protein>
    <submittedName>
        <fullName evidence="1">Putative polyphosphate/ATP-dependent NAD kinase</fullName>
    </submittedName>
</protein>
<dbReference type="Pfam" id="PF01513">
    <property type="entry name" value="NAD_kinase"/>
    <property type="match status" value="1"/>
</dbReference>
<dbReference type="Proteomes" id="UP000295066">
    <property type="component" value="Unassembled WGS sequence"/>
</dbReference>
<dbReference type="OrthoDB" id="4292700at2"/>
<keyword evidence="1" id="KW-0808">Transferase</keyword>
<dbReference type="InterPro" id="IPR011391">
    <property type="entry name" value="AcoX_kinase"/>
</dbReference>
<dbReference type="GO" id="GO:0005524">
    <property type="term" value="F:ATP binding"/>
    <property type="evidence" value="ECO:0007669"/>
    <property type="project" value="UniProtKB-ARBA"/>
</dbReference>
<keyword evidence="2" id="KW-1185">Reference proteome</keyword>
<comment type="caution">
    <text evidence="1">The sequence shown here is derived from an EMBL/GenBank/DDBJ whole genome shotgun (WGS) entry which is preliminary data.</text>
</comment>
<keyword evidence="1" id="KW-0418">Kinase</keyword>
<dbReference type="EMBL" id="SORI01000001">
    <property type="protein sequence ID" value="TDY64944.1"/>
    <property type="molecule type" value="Genomic_DNA"/>
</dbReference>
<dbReference type="SUPFAM" id="SSF111331">
    <property type="entry name" value="NAD kinase/diacylglycerol kinase-like"/>
    <property type="match status" value="1"/>
</dbReference>
<evidence type="ECO:0000313" key="2">
    <source>
        <dbReference type="Proteomes" id="UP000295066"/>
    </source>
</evidence>
<dbReference type="GO" id="GO:0003951">
    <property type="term" value="F:NAD+ kinase activity"/>
    <property type="evidence" value="ECO:0007669"/>
    <property type="project" value="InterPro"/>
</dbReference>
<dbReference type="PIRSF" id="PIRSF018567">
    <property type="entry name" value="AcoX"/>
    <property type="match status" value="1"/>
</dbReference>
<evidence type="ECO:0000313" key="1">
    <source>
        <dbReference type="EMBL" id="TDY64944.1"/>
    </source>
</evidence>
<dbReference type="RefSeq" id="WP_133955225.1">
    <property type="nucleotide sequence ID" value="NZ_SORI01000001.1"/>
</dbReference>
<dbReference type="AlphaFoldDB" id="A0A4R8MHA1"/>
<organism evidence="1 2">
    <name type="scientific">Aminivibrio pyruvatiphilus</name>
    <dbReference type="NCBI Taxonomy" id="1005740"/>
    <lineage>
        <taxon>Bacteria</taxon>
        <taxon>Thermotogati</taxon>
        <taxon>Synergistota</taxon>
        <taxon>Synergistia</taxon>
        <taxon>Synergistales</taxon>
        <taxon>Aminobacteriaceae</taxon>
        <taxon>Aminivibrio</taxon>
    </lineage>
</organism>
<dbReference type="PANTHER" id="PTHR40697">
    <property type="entry name" value="ACETOIN CATABOLISM PROTEIN X"/>
    <property type="match status" value="1"/>
</dbReference>
<dbReference type="Gene3D" id="3.40.50.10330">
    <property type="entry name" value="Probable inorganic polyphosphate/atp-NAD kinase, domain 1"/>
    <property type="match status" value="1"/>
</dbReference>
<dbReference type="GO" id="GO:0051287">
    <property type="term" value="F:NAD binding"/>
    <property type="evidence" value="ECO:0007669"/>
    <property type="project" value="UniProtKB-ARBA"/>
</dbReference>
<proteinExistence type="predicted"/>
<dbReference type="InterPro" id="IPR039065">
    <property type="entry name" value="AcoX-like"/>
</dbReference>
<accession>A0A4R8MHA1</accession>
<dbReference type="InterPro" id="IPR017438">
    <property type="entry name" value="ATP-NAD_kinase_N"/>
</dbReference>
<dbReference type="InterPro" id="IPR016064">
    <property type="entry name" value="NAD/diacylglycerol_kinase_sf"/>
</dbReference>
<name>A0A4R8MHA1_9BACT</name>
<gene>
    <name evidence="1" type="ORF">C8D99_10190</name>
</gene>
<dbReference type="GO" id="GO:0006741">
    <property type="term" value="P:NADP+ biosynthetic process"/>
    <property type="evidence" value="ECO:0007669"/>
    <property type="project" value="InterPro"/>
</dbReference>
<sequence length="342" mass="36349">MGKDASVGIIANPASGKDIRRLVAYGTVFDNQEKVNIVRRILLALDALGVGCVLAMPDYYGIVRRAAEGVRSDRPLRLDVEMLDMPLTGTQIDSQRAAELLCTEGCGCIVTLGGDGTNRMVAKGCRDVPLMPVSTGTNNVFPLLIEGTTAGLAAGVAALGCGEGCTVRRSKKLTIFKNGEASDIALIDAVVLQSRFIGSRAMWEVENMRCCAVTRGEPHNIGVASVVGNLSPITPEDPHGGFLQFDPQRADVFAPIAPGLFLPAGVASFRTFRSGEEIEVAPVPSIIALDGEREVDLHAGDSASIRLDRDGPRVVDVPAALRWAAESGFFRDAVRLRRLAPL</sequence>
<dbReference type="InterPro" id="IPR002504">
    <property type="entry name" value="NADK"/>
</dbReference>
<dbReference type="PANTHER" id="PTHR40697:SF3">
    <property type="entry name" value="ACETOIN CATABOLISM PROTEIN X"/>
    <property type="match status" value="1"/>
</dbReference>
<reference evidence="1 2" key="1">
    <citation type="submission" date="2019-03" db="EMBL/GenBank/DDBJ databases">
        <title>Genomic Encyclopedia of Type Strains, Phase IV (KMG-IV): sequencing the most valuable type-strain genomes for metagenomic binning, comparative biology and taxonomic classification.</title>
        <authorList>
            <person name="Goeker M."/>
        </authorList>
    </citation>
    <scope>NUCLEOTIDE SEQUENCE [LARGE SCALE GENOMIC DNA]</scope>
    <source>
        <strain evidence="1 2">DSM 25964</strain>
    </source>
</reference>